<dbReference type="Proteomes" id="UP000245699">
    <property type="component" value="Unassembled WGS sequence"/>
</dbReference>
<reference evidence="7 8" key="1">
    <citation type="journal article" date="2018" name="MBio">
        <title>Comparative Genomics Reveals the Core Gene Toolbox for the Fungus-Insect Symbiosis.</title>
        <authorList>
            <person name="Wang Y."/>
            <person name="Stata M."/>
            <person name="Wang W."/>
            <person name="Stajich J.E."/>
            <person name="White M.M."/>
            <person name="Moncalvo J.M."/>
        </authorList>
    </citation>
    <scope>NUCLEOTIDE SEQUENCE [LARGE SCALE GENOMIC DNA]</scope>
    <source>
        <strain evidence="7 8">AUS-77-4</strain>
    </source>
</reference>
<evidence type="ECO:0000256" key="3">
    <source>
        <dbReference type="PIRSR" id="PIRSR623088-1"/>
    </source>
</evidence>
<keyword evidence="8" id="KW-1185">Reference proteome</keyword>
<feature type="compositionally biased region" description="Polar residues" evidence="5">
    <location>
        <begin position="722"/>
        <end position="733"/>
    </location>
</feature>
<feature type="binding site" evidence="4">
    <location>
        <position position="91"/>
    </location>
    <ligand>
        <name>Zn(2+)</name>
        <dbReference type="ChEBI" id="CHEBI:29105"/>
        <label>1</label>
    </ligand>
</feature>
<name>A0A2T9YPS7_9FUNG</name>
<dbReference type="GO" id="GO:0046872">
    <property type="term" value="F:metal ion binding"/>
    <property type="evidence" value="ECO:0007669"/>
    <property type="project" value="UniProtKB-KW"/>
</dbReference>
<dbReference type="AlphaFoldDB" id="A0A2T9YPS7"/>
<evidence type="ECO:0000256" key="4">
    <source>
        <dbReference type="PIRSR" id="PIRSR623088-3"/>
    </source>
</evidence>
<dbReference type="GO" id="GO:0004114">
    <property type="term" value="F:3',5'-cyclic-nucleotide phosphodiesterase activity"/>
    <property type="evidence" value="ECO:0007669"/>
    <property type="project" value="InterPro"/>
</dbReference>
<feature type="binding site" evidence="4">
    <location>
        <position position="127"/>
    </location>
    <ligand>
        <name>Zn(2+)</name>
        <dbReference type="ChEBI" id="CHEBI:29105"/>
        <label>1</label>
    </ligand>
</feature>
<feature type="active site" description="Proton donor" evidence="3">
    <location>
        <position position="87"/>
    </location>
</feature>
<keyword evidence="1 4" id="KW-0479">Metal-binding</keyword>
<evidence type="ECO:0000256" key="5">
    <source>
        <dbReference type="SAM" id="MobiDB-lite"/>
    </source>
</evidence>
<dbReference type="InterPro" id="IPR023088">
    <property type="entry name" value="PDEase"/>
</dbReference>
<dbReference type="OrthoDB" id="546632at2759"/>
<protein>
    <recommendedName>
        <fullName evidence="6">PDEase domain-containing protein</fullName>
    </recommendedName>
</protein>
<dbReference type="CDD" id="cd00077">
    <property type="entry name" value="HDc"/>
    <property type="match status" value="1"/>
</dbReference>
<feature type="region of interest" description="Disordered" evidence="5">
    <location>
        <begin position="574"/>
        <end position="617"/>
    </location>
</feature>
<dbReference type="Pfam" id="PF00233">
    <property type="entry name" value="PDEase_I"/>
    <property type="match status" value="1"/>
</dbReference>
<feature type="compositionally biased region" description="Basic and acidic residues" evidence="5">
    <location>
        <begin position="594"/>
        <end position="617"/>
    </location>
</feature>
<evidence type="ECO:0000313" key="7">
    <source>
        <dbReference type="EMBL" id="PVU94363.1"/>
    </source>
</evidence>
<dbReference type="InterPro" id="IPR003607">
    <property type="entry name" value="HD/PDEase_dom"/>
</dbReference>
<organism evidence="7 8">
    <name type="scientific">Furculomyces boomerangus</name>
    <dbReference type="NCBI Taxonomy" id="61424"/>
    <lineage>
        <taxon>Eukaryota</taxon>
        <taxon>Fungi</taxon>
        <taxon>Fungi incertae sedis</taxon>
        <taxon>Zoopagomycota</taxon>
        <taxon>Kickxellomycotina</taxon>
        <taxon>Harpellomycetes</taxon>
        <taxon>Harpellales</taxon>
        <taxon>Harpellaceae</taxon>
        <taxon>Furculomyces</taxon>
    </lineage>
</organism>
<evidence type="ECO:0000259" key="6">
    <source>
        <dbReference type="PROSITE" id="PS51845"/>
    </source>
</evidence>
<feature type="binding site" evidence="4">
    <location>
        <position position="128"/>
    </location>
    <ligand>
        <name>Zn(2+)</name>
        <dbReference type="ChEBI" id="CHEBI:29105"/>
        <label>1</label>
    </ligand>
</feature>
<dbReference type="Gene3D" id="1.10.1300.10">
    <property type="entry name" value="3'5'-cyclic nucleotide phosphodiesterase, catalytic domain"/>
    <property type="match status" value="2"/>
</dbReference>
<comment type="caution">
    <text evidence="7">The sequence shown here is derived from an EMBL/GenBank/DDBJ whole genome shotgun (WGS) entry which is preliminary data.</text>
</comment>
<dbReference type="PROSITE" id="PS51845">
    <property type="entry name" value="PDEASE_I_2"/>
    <property type="match status" value="1"/>
</dbReference>
<dbReference type="InterPro" id="IPR036971">
    <property type="entry name" value="PDEase_catalytic_dom_sf"/>
</dbReference>
<evidence type="ECO:0000313" key="8">
    <source>
        <dbReference type="Proteomes" id="UP000245699"/>
    </source>
</evidence>
<sequence length="774" mass="89168">MSTKTYKNFDSDEVFIAKKTMSTILKNNRNLLGPEFDPWKFDRPERIGIILGIFKDMNVLEILEINIDEMIDFVLLVEDSYQNVPYHSFCHAVDVFVKTYYMLNDLEMSNYLTKYDIISLMISALCHDTGHPGLNNLYQVNARTNLSKKYPKSTLESYSVDLTLYFLEETSLLRNLVGVSDPIYIDFTIGEKDIKQALLAEITEAILLTDMARHFEVVDMCTALIKSLSEKAKQIKNRYEPLNYNQKNSKNFPNGCSFDTNNLYSRRPVSETIPVSKSPLSLNSDCLNTEIQEALNSIKKTSIKSNESNVQDKSTEKSKVSINRPQSMMKNEVLLNSKQRRCLVNVLLHAVDIFNPVLPWDMSKKWSELMMDESLAQGDLEKKYGLQVTPSMDRETYNQYLVSIEFSSIIIMPFFRELTNLIPVREQLLDNIGRNLEMWKSLYSEQYNQILPQEKTPEMAGKEKLKENIQIINPFQKNLEEASNIPKKDVSVYLEPITPITPISSPLSPVSAKQFPGVFHDEARRLSVAAGTIEILPIHYSNFRRHSDDFLEGIDHQTIGMFFSEKLKKIQNRRKKTTESREQAGFETDILKSTYDDDSKTPGNESEKNEEKSNEDQIKSLLKPEIQPNMISFSNKLNGHSSQSENRSHKIFLENIGKYMNRCSLDTKDVVNNPIRSRMSYSRNHQSKLGLDRYLGLRRTKSETWEHKSSFYEDEETIKDNTISTSDTFGNHSQNRKKNYESHSADKSTNMELIDNKNDDFSPGLLTPKRATIT</sequence>
<gene>
    <name evidence="7" type="ORF">BB559_003025</name>
</gene>
<dbReference type="SMART" id="SM00471">
    <property type="entry name" value="HDc"/>
    <property type="match status" value="1"/>
</dbReference>
<feature type="region of interest" description="Disordered" evidence="5">
    <location>
        <begin position="722"/>
        <end position="774"/>
    </location>
</feature>
<feature type="binding site" evidence="4">
    <location>
        <position position="128"/>
    </location>
    <ligand>
        <name>Zn(2+)</name>
        <dbReference type="ChEBI" id="CHEBI:29105"/>
        <label>2</label>
    </ligand>
</feature>
<dbReference type="SUPFAM" id="SSF109604">
    <property type="entry name" value="HD-domain/PDEase-like"/>
    <property type="match status" value="1"/>
</dbReference>
<dbReference type="GO" id="GO:0007165">
    <property type="term" value="P:signal transduction"/>
    <property type="evidence" value="ECO:0007669"/>
    <property type="project" value="InterPro"/>
</dbReference>
<dbReference type="STRING" id="61424.A0A2T9YPS7"/>
<dbReference type="InterPro" id="IPR002073">
    <property type="entry name" value="PDEase_catalytic_dom"/>
</dbReference>
<evidence type="ECO:0000256" key="1">
    <source>
        <dbReference type="ARBA" id="ARBA00022723"/>
    </source>
</evidence>
<dbReference type="EMBL" id="MBFT01000257">
    <property type="protein sequence ID" value="PVU94363.1"/>
    <property type="molecule type" value="Genomic_DNA"/>
</dbReference>
<dbReference type="PRINTS" id="PR00387">
    <property type="entry name" value="PDIESTERASE1"/>
</dbReference>
<accession>A0A2T9YPS7</accession>
<proteinExistence type="predicted"/>
<dbReference type="PANTHER" id="PTHR11347">
    <property type="entry name" value="CYCLIC NUCLEOTIDE PHOSPHODIESTERASE"/>
    <property type="match status" value="1"/>
</dbReference>
<evidence type="ECO:0000256" key="2">
    <source>
        <dbReference type="ARBA" id="ARBA00022801"/>
    </source>
</evidence>
<feature type="domain" description="PDEase" evidence="6">
    <location>
        <begin position="9"/>
        <end position="446"/>
    </location>
</feature>
<keyword evidence="2" id="KW-0378">Hydrolase</keyword>
<feature type="binding site" evidence="4">
    <location>
        <position position="352"/>
    </location>
    <ligand>
        <name>Zn(2+)</name>
        <dbReference type="ChEBI" id="CHEBI:29105"/>
        <label>1</label>
    </ligand>
</feature>